<dbReference type="PANTHER" id="PTHR31286:SF60">
    <property type="entry name" value="PROTEIN, PUTATIVE-RELATED"/>
    <property type="match status" value="1"/>
</dbReference>
<protein>
    <submittedName>
        <fullName evidence="2">Uncharacterized protein</fullName>
    </submittedName>
</protein>
<organism evidence="2 3">
    <name type="scientific">Ricinus communis</name>
    <name type="common">Castor bean</name>
    <dbReference type="NCBI Taxonomy" id="3988"/>
    <lineage>
        <taxon>Eukaryota</taxon>
        <taxon>Viridiplantae</taxon>
        <taxon>Streptophyta</taxon>
        <taxon>Embryophyta</taxon>
        <taxon>Tracheophyta</taxon>
        <taxon>Spermatophyta</taxon>
        <taxon>Magnoliopsida</taxon>
        <taxon>eudicotyledons</taxon>
        <taxon>Gunneridae</taxon>
        <taxon>Pentapetalae</taxon>
        <taxon>rosids</taxon>
        <taxon>fabids</taxon>
        <taxon>Malpighiales</taxon>
        <taxon>Euphorbiaceae</taxon>
        <taxon>Acalyphoideae</taxon>
        <taxon>Acalypheae</taxon>
        <taxon>Ricinus</taxon>
    </lineage>
</organism>
<evidence type="ECO:0000313" key="2">
    <source>
        <dbReference type="EMBL" id="EEF41127.1"/>
    </source>
</evidence>
<dbReference type="Proteomes" id="UP000008311">
    <property type="component" value="Unassembled WGS sequence"/>
</dbReference>
<proteinExistence type="predicted"/>
<reference evidence="3" key="1">
    <citation type="journal article" date="2010" name="Nat. Biotechnol.">
        <title>Draft genome sequence of the oilseed species Ricinus communis.</title>
        <authorList>
            <person name="Chan A.P."/>
            <person name="Crabtree J."/>
            <person name="Zhao Q."/>
            <person name="Lorenzi H."/>
            <person name="Orvis J."/>
            <person name="Puiu D."/>
            <person name="Melake-Berhan A."/>
            <person name="Jones K.M."/>
            <person name="Redman J."/>
            <person name="Chen G."/>
            <person name="Cahoon E.B."/>
            <person name="Gedil M."/>
            <person name="Stanke M."/>
            <person name="Haas B.J."/>
            <person name="Wortman J.R."/>
            <person name="Fraser-Liggett C.M."/>
            <person name="Ravel J."/>
            <person name="Rabinowicz P.D."/>
        </authorList>
    </citation>
    <scope>NUCLEOTIDE SEQUENCE [LARGE SCALE GENOMIC DNA]</scope>
    <source>
        <strain evidence="3">cv. Hale</strain>
    </source>
</reference>
<dbReference type="AlphaFoldDB" id="B9S5K2"/>
<feature type="compositionally biased region" description="Basic and acidic residues" evidence="1">
    <location>
        <begin position="220"/>
        <end position="234"/>
    </location>
</feature>
<feature type="compositionally biased region" description="Basic and acidic residues" evidence="1">
    <location>
        <begin position="131"/>
        <end position="148"/>
    </location>
</feature>
<dbReference type="PANTHER" id="PTHR31286">
    <property type="entry name" value="GLYCINE-RICH CELL WALL STRUCTURAL PROTEIN 1.8-LIKE"/>
    <property type="match status" value="1"/>
</dbReference>
<feature type="region of interest" description="Disordered" evidence="1">
    <location>
        <begin position="131"/>
        <end position="177"/>
    </location>
</feature>
<accession>B9S5K2</accession>
<dbReference type="InParanoid" id="B9S5K2"/>
<evidence type="ECO:0000313" key="3">
    <source>
        <dbReference type="Proteomes" id="UP000008311"/>
    </source>
</evidence>
<keyword evidence="3" id="KW-1185">Reference proteome</keyword>
<name>B9S5K2_RICCO</name>
<gene>
    <name evidence="2" type="ORF">RCOM_0977490</name>
</gene>
<sequence>MASNLYWQRRFLSLNPGILCLYEWDPDFNPFEQKSMNTQLWMRLYKLSWFYWHPRILTEIARSIGIPLRIDHATLKDDLGHYARILIDVYLSHELPSTLMIEREGKKLWIETSYKNLPTFRHTCQSIGHESYECHHNRKTPPEADKKSTRLRLPCSKSRGRSQTQGRTANRVPAGIPTEIALTNSRNLDVSIPIQDDNPDVTVEKPLDPSSPKALPTGTKESDQVQDTSKKSWADESENENADWQIAQPKKSPSSSKKYRSIKQVSKPPSRLNL</sequence>
<evidence type="ECO:0000256" key="1">
    <source>
        <dbReference type="SAM" id="MobiDB-lite"/>
    </source>
</evidence>
<dbReference type="InterPro" id="IPR040256">
    <property type="entry name" value="At4g02000-like"/>
</dbReference>
<dbReference type="eggNOG" id="KOG1075">
    <property type="taxonomic scope" value="Eukaryota"/>
</dbReference>
<dbReference type="EMBL" id="EQ973874">
    <property type="protein sequence ID" value="EEF41127.1"/>
    <property type="molecule type" value="Genomic_DNA"/>
</dbReference>
<feature type="region of interest" description="Disordered" evidence="1">
    <location>
        <begin position="190"/>
        <end position="274"/>
    </location>
</feature>